<evidence type="ECO:0000256" key="5">
    <source>
        <dbReference type="ARBA" id="ARBA00023239"/>
    </source>
</evidence>
<feature type="active site" description="Proton donor; for catalytic activity" evidence="8">
    <location>
        <position position="101"/>
    </location>
</feature>
<dbReference type="NCBIfam" id="TIGR03330">
    <property type="entry name" value="SAM_DCase_Bsu"/>
    <property type="match status" value="1"/>
</dbReference>
<keyword evidence="4 8" id="KW-0865">Zymogen</keyword>
<comment type="PTM">
    <text evidence="8">Is synthesized initially as an inactive proenzyme. Formation of the active enzyme involves a self-maturation process in which the active site pyruvoyl group is generated from an internal serine residue via an autocatalytic post-translational modification. Two non-identical subunits are generated from the proenzyme in this reaction, and the pyruvate is formed at the N-terminus of the alpha chain, which is derived from the carboxyl end of the proenzyme. The post-translation cleavage follows an unusual pathway, termed non-hydrolytic serinolysis, in which the side chain hydroxyl group of the serine supplies its oxygen atom to form the C-terminus of the beta chain, while the remainder of the serine residue undergoes an oxidative deamination to produce ammonia and the pyruvoyl group blocking the N-terminus of the alpha chain.</text>
</comment>
<dbReference type="PANTHER" id="PTHR33866">
    <property type="entry name" value="S-ADENOSYLMETHIONINE DECARBOXYLASE PROENZYME"/>
    <property type="match status" value="1"/>
</dbReference>
<dbReference type="Gene3D" id="3.60.90.10">
    <property type="entry name" value="S-adenosylmethionine decarboxylase"/>
    <property type="match status" value="1"/>
</dbReference>
<dbReference type="PANTHER" id="PTHR33866:SF2">
    <property type="entry name" value="S-ADENOSYLMETHIONINE DECARBOXYLASE PROENZYME"/>
    <property type="match status" value="1"/>
</dbReference>
<dbReference type="InterPro" id="IPR016067">
    <property type="entry name" value="S-AdoMet_deCO2ase_core"/>
</dbReference>
<dbReference type="GO" id="GO:0006527">
    <property type="term" value="P:L-arginine catabolic process"/>
    <property type="evidence" value="ECO:0007669"/>
    <property type="project" value="UniProtKB-UniRule"/>
</dbReference>
<evidence type="ECO:0000256" key="8">
    <source>
        <dbReference type="HAMAP-Rule" id="MF_01298"/>
    </source>
</evidence>
<dbReference type="InterPro" id="IPR027549">
    <property type="entry name" value="ArgDC"/>
</dbReference>
<dbReference type="GO" id="GO:0004014">
    <property type="term" value="F:adenosylmethionine decarboxylase activity"/>
    <property type="evidence" value="ECO:0007669"/>
    <property type="project" value="InterPro"/>
</dbReference>
<dbReference type="EC" id="4.1.1.19" evidence="8"/>
<dbReference type="Pfam" id="PF02675">
    <property type="entry name" value="AdoMet_dc"/>
    <property type="match status" value="1"/>
</dbReference>
<dbReference type="SUPFAM" id="SSF56276">
    <property type="entry name" value="S-adenosylmethionine decarboxylase"/>
    <property type="match status" value="1"/>
</dbReference>
<accession>A0A7C2ZC82</accession>
<dbReference type="GO" id="GO:0008295">
    <property type="term" value="P:spermidine biosynthetic process"/>
    <property type="evidence" value="ECO:0007669"/>
    <property type="project" value="InterPro"/>
</dbReference>
<dbReference type="InterPro" id="IPR017716">
    <property type="entry name" value="S-AdoMet_deCOase_pro-enz"/>
</dbReference>
<evidence type="ECO:0000256" key="3">
    <source>
        <dbReference type="ARBA" id="ARBA00023115"/>
    </source>
</evidence>
<comment type="similarity">
    <text evidence="8">Belongs to the prokaryotic AdoMetDC family. Type 1 subfamily.</text>
</comment>
<name>A0A7C2ZC82_9CREN</name>
<gene>
    <name evidence="9" type="primary">speD</name>
    <name evidence="9" type="ORF">ENO77_02755</name>
</gene>
<keyword evidence="7 8" id="KW-0670">Pyruvate</keyword>
<feature type="modified residue" description="Pyruvic acid (Ser); by autocatalysis" evidence="8">
    <location>
        <position position="81"/>
    </location>
</feature>
<feature type="site" description="Cleavage (non-hydrolytic); by autolysis" evidence="8">
    <location>
        <begin position="80"/>
        <end position="81"/>
    </location>
</feature>
<dbReference type="GO" id="GO:0008792">
    <property type="term" value="F:arginine decarboxylase activity"/>
    <property type="evidence" value="ECO:0007669"/>
    <property type="project" value="UniProtKB-UniRule"/>
</dbReference>
<protein>
    <recommendedName>
        <fullName evidence="8">Arginine decarboxylase proenzyme</fullName>
        <shortName evidence="8">ADC</shortName>
        <shortName evidence="8">ArgDC</shortName>
        <ecNumber evidence="8">4.1.1.19</ecNumber>
    </recommendedName>
    <alternativeName>
        <fullName evidence="8">Pyruvoyl-dependent arginine decarboxylase</fullName>
    </alternativeName>
    <component>
        <recommendedName>
            <fullName evidence="8">Arginine decarboxylase beta chain</fullName>
        </recommendedName>
    </component>
    <component>
        <recommendedName>
            <fullName evidence="8">Arginine decarboxylase alpha chain</fullName>
        </recommendedName>
    </component>
</protein>
<feature type="chain" id="PRO_5028546125" description="Arginine decarboxylase beta chain" evidence="8">
    <location>
        <begin position="1"/>
        <end position="80"/>
    </location>
</feature>
<reference evidence="9" key="1">
    <citation type="journal article" date="2020" name="mSystems">
        <title>Genome- and Community-Level Interaction Insights into Carbon Utilization and Element Cycling Functions of Hydrothermarchaeota in Hydrothermal Sediment.</title>
        <authorList>
            <person name="Zhou Z."/>
            <person name="Liu Y."/>
            <person name="Xu W."/>
            <person name="Pan J."/>
            <person name="Luo Z.H."/>
            <person name="Li M."/>
        </authorList>
    </citation>
    <scope>NUCLEOTIDE SEQUENCE [LARGE SCALE GENOMIC DNA]</scope>
    <source>
        <strain evidence="9">SpSt-16</strain>
    </source>
</reference>
<dbReference type="InterPro" id="IPR003826">
    <property type="entry name" value="AdoMetDC_fam_prok"/>
</dbReference>
<proteinExistence type="inferred from homology"/>
<sequence>MDIKTSAESTAANKPIDRVIGKHVYGNLYEIDVEIASNKDLLKKVVEEAAQLANMTIYDVKAWCFGGKKGGVSVIALVIESHIAVHTWVEYQYATVDVYTCGEKSDPWKAFNHIVNILKPKYYTVNYADRSSMATIKTS</sequence>
<feature type="active site" description="Proton acceptor; for processing activity" evidence="8">
    <location>
        <position position="86"/>
    </location>
</feature>
<dbReference type="GO" id="GO:0005829">
    <property type="term" value="C:cytosol"/>
    <property type="evidence" value="ECO:0007669"/>
    <property type="project" value="TreeGrafter"/>
</dbReference>
<dbReference type="AlphaFoldDB" id="A0A7C2ZC82"/>
<organism evidence="9">
    <name type="scientific">Ignisphaera aggregans</name>
    <dbReference type="NCBI Taxonomy" id="334771"/>
    <lineage>
        <taxon>Archaea</taxon>
        <taxon>Thermoproteota</taxon>
        <taxon>Thermoprotei</taxon>
        <taxon>Desulfurococcales</taxon>
        <taxon>Desulfurococcaceae</taxon>
        <taxon>Ignisphaera</taxon>
    </lineage>
</organism>
<comment type="pathway">
    <text evidence="8">Amine and polyamine biosynthesis; agmatine biosynthesis; agmatine from L-arginine: step 1/1.</text>
</comment>
<evidence type="ECO:0000313" key="9">
    <source>
        <dbReference type="EMBL" id="HEW53076.1"/>
    </source>
</evidence>
<evidence type="ECO:0000256" key="2">
    <source>
        <dbReference type="ARBA" id="ARBA00022813"/>
    </source>
</evidence>
<keyword evidence="6 8" id="KW-0704">Schiff base</keyword>
<keyword evidence="3 8" id="KW-0620">Polyamine biosynthesis</keyword>
<feature type="chain" id="PRO_5028546127" description="Arginine decarboxylase alpha chain" evidence="8">
    <location>
        <begin position="81"/>
        <end position="139"/>
    </location>
</feature>
<comment type="caution">
    <text evidence="9">The sequence shown here is derived from an EMBL/GenBank/DDBJ whole genome shotgun (WGS) entry which is preliminary data.</text>
</comment>
<dbReference type="EMBL" id="DSGT01000008">
    <property type="protein sequence ID" value="HEW53076.1"/>
    <property type="molecule type" value="Genomic_DNA"/>
</dbReference>
<dbReference type="UniPathway" id="UPA00186">
    <property type="reaction ID" value="UER00284"/>
</dbReference>
<keyword evidence="5 8" id="KW-0456">Lyase</keyword>
<evidence type="ECO:0000256" key="4">
    <source>
        <dbReference type="ARBA" id="ARBA00023145"/>
    </source>
</evidence>
<evidence type="ECO:0000256" key="1">
    <source>
        <dbReference type="ARBA" id="ARBA00022793"/>
    </source>
</evidence>
<comment type="catalytic activity">
    <reaction evidence="8">
        <text>L-arginine + H(+) = agmatine + CO2</text>
        <dbReference type="Rhea" id="RHEA:17641"/>
        <dbReference type="ChEBI" id="CHEBI:15378"/>
        <dbReference type="ChEBI" id="CHEBI:16526"/>
        <dbReference type="ChEBI" id="CHEBI:32682"/>
        <dbReference type="ChEBI" id="CHEBI:58145"/>
        <dbReference type="EC" id="4.1.1.19"/>
    </reaction>
</comment>
<keyword evidence="1 8" id="KW-0210">Decarboxylase</keyword>
<evidence type="ECO:0000256" key="6">
    <source>
        <dbReference type="ARBA" id="ARBA00023270"/>
    </source>
</evidence>
<comment type="cofactor">
    <cofactor evidence="8">
        <name>pyruvate</name>
        <dbReference type="ChEBI" id="CHEBI:15361"/>
    </cofactor>
    <text evidence="8">Binds 1 pyruvoyl group covalently per subunit.</text>
</comment>
<feature type="active site" description="Schiff-base intermediate with substrate; via pyruvic acid" evidence="8">
    <location>
        <position position="81"/>
    </location>
</feature>
<evidence type="ECO:0000256" key="7">
    <source>
        <dbReference type="ARBA" id="ARBA00023317"/>
    </source>
</evidence>
<dbReference type="HAMAP" id="MF_00464">
    <property type="entry name" value="AdoMetDC_1"/>
    <property type="match status" value="1"/>
</dbReference>
<dbReference type="HAMAP" id="MF_01298">
    <property type="entry name" value="ArgDC"/>
    <property type="match status" value="1"/>
</dbReference>
<comment type="function">
    <text evidence="8">Specifically catalyzes the decarboxylation of L-arginine to agmatine. Has no S-adenosylmethionine decarboxylase (AdoMetDC) activity.</text>
</comment>
<keyword evidence="2 8" id="KW-0068">Autocatalytic cleavage</keyword>
<comment type="subunit">
    <text evidence="8">Heterooctamer of four alpha and four beta chains arranged as a tetramer of alpha/beta heterodimers.</text>
</comment>